<feature type="transmembrane region" description="Helical" evidence="8">
    <location>
        <begin position="372"/>
        <end position="390"/>
    </location>
</feature>
<evidence type="ECO:0000256" key="7">
    <source>
        <dbReference type="PIRNR" id="PIRNR016636"/>
    </source>
</evidence>
<keyword evidence="5 8" id="KW-1133">Transmembrane helix</keyword>
<evidence type="ECO:0000256" key="4">
    <source>
        <dbReference type="ARBA" id="ARBA00022692"/>
    </source>
</evidence>
<feature type="transmembrane region" description="Helical" evidence="8">
    <location>
        <begin position="310"/>
        <end position="327"/>
    </location>
</feature>
<evidence type="ECO:0000313" key="10">
    <source>
        <dbReference type="Proteomes" id="UP001501496"/>
    </source>
</evidence>
<comment type="caution">
    <text evidence="9">The sequence shown here is derived from an EMBL/GenBank/DDBJ whole genome shotgun (WGS) entry which is preliminary data.</text>
</comment>
<protein>
    <submittedName>
        <fullName evidence="9">MBOAT family protein</fullName>
    </submittedName>
</protein>
<feature type="transmembrane region" description="Helical" evidence="8">
    <location>
        <begin position="6"/>
        <end position="22"/>
    </location>
</feature>
<evidence type="ECO:0000256" key="8">
    <source>
        <dbReference type="SAM" id="Phobius"/>
    </source>
</evidence>
<keyword evidence="4 8" id="KW-0812">Transmembrane</keyword>
<keyword evidence="10" id="KW-1185">Reference proteome</keyword>
<feature type="transmembrane region" description="Helical" evidence="8">
    <location>
        <begin position="423"/>
        <end position="440"/>
    </location>
</feature>
<dbReference type="RefSeq" id="WP_344786541.1">
    <property type="nucleotide sequence ID" value="NZ_BAABCA010000001.1"/>
</dbReference>
<dbReference type="Proteomes" id="UP001501496">
    <property type="component" value="Unassembled WGS sequence"/>
</dbReference>
<gene>
    <name evidence="9" type="ORF">GCM10022291_05530</name>
</gene>
<evidence type="ECO:0000256" key="2">
    <source>
        <dbReference type="ARBA" id="ARBA00010323"/>
    </source>
</evidence>
<accession>A0ABP8C1B1</accession>
<sequence>MLFNSLEFFVFLIVVYLLHWIILRKSLKFQNILLLLASYFFYGLWDWRFLSLILLSTIVDYYVGIQIFSSSKASVKKAWLLVSVIFNIGLLGFFKYYNFFIDSWVDLVAMLGYNITNTWTLKVILPVGISFYTFQTMSYSLDIYYKKLKPTIHFLSFATFVSFFPQLVAGPIERASNLLSQIDSKRDFNYKQQVDGIKLIVWGLFKKVVIADAVAPIVDDIFSNYQNYSSSTLVLGAIFFGFQIYGDFSGYSDIAIGTAKLFGVELMSNFKFPFFSRNIAEFWRRWHISLSSWFQAYVYIPLGGSRQSKVITIRNVLIVFLISGFWHGANWTFVVWGLLHALFFIPVLLLGKNNTYKTGIIAQNTLLPSVKELLKVCYVFSLVTLSWVFFRAESIKDAFGYLYRIFGNFSFEAYLHPSGYRMIDYYVLILVFVLYEYVIRKNERAPFQFKNKFLRFFVYAVVVFAMLLFYDSGVDRSFIYFQF</sequence>
<feature type="transmembrane region" description="Helical" evidence="8">
    <location>
        <begin position="119"/>
        <end position="139"/>
    </location>
</feature>
<keyword evidence="6 7" id="KW-0472">Membrane</keyword>
<keyword evidence="3 7" id="KW-1003">Cell membrane</keyword>
<dbReference type="PIRSF" id="PIRSF500217">
    <property type="entry name" value="AlgI"/>
    <property type="match status" value="1"/>
</dbReference>
<comment type="similarity">
    <text evidence="2 7">Belongs to the membrane-bound acyltransferase family.</text>
</comment>
<dbReference type="PIRSF" id="PIRSF016636">
    <property type="entry name" value="AlgI_DltB"/>
    <property type="match status" value="1"/>
</dbReference>
<evidence type="ECO:0000256" key="5">
    <source>
        <dbReference type="ARBA" id="ARBA00022989"/>
    </source>
</evidence>
<dbReference type="InterPro" id="IPR004299">
    <property type="entry name" value="MBOAT_fam"/>
</dbReference>
<feature type="transmembrane region" description="Helical" evidence="8">
    <location>
        <begin position="452"/>
        <end position="470"/>
    </location>
</feature>
<dbReference type="InterPro" id="IPR024194">
    <property type="entry name" value="Ac/AlaTfrase_AlgI/DltB"/>
</dbReference>
<dbReference type="EMBL" id="BAABCA010000001">
    <property type="protein sequence ID" value="GAA4231945.1"/>
    <property type="molecule type" value="Genomic_DNA"/>
</dbReference>
<dbReference type="PANTHER" id="PTHR13285">
    <property type="entry name" value="ACYLTRANSFERASE"/>
    <property type="match status" value="1"/>
</dbReference>
<keyword evidence="7" id="KW-0808">Transferase</keyword>
<evidence type="ECO:0000256" key="3">
    <source>
        <dbReference type="ARBA" id="ARBA00022475"/>
    </source>
</evidence>
<reference evidence="10" key="1">
    <citation type="journal article" date="2019" name="Int. J. Syst. Evol. Microbiol.">
        <title>The Global Catalogue of Microorganisms (GCM) 10K type strain sequencing project: providing services to taxonomists for standard genome sequencing and annotation.</title>
        <authorList>
            <consortium name="The Broad Institute Genomics Platform"/>
            <consortium name="The Broad Institute Genome Sequencing Center for Infectious Disease"/>
            <person name="Wu L."/>
            <person name="Ma J."/>
        </authorList>
    </citation>
    <scope>NUCLEOTIDE SEQUENCE [LARGE SCALE GENOMIC DNA]</scope>
    <source>
        <strain evidence="10">JCM 17630</strain>
    </source>
</reference>
<feature type="transmembrane region" description="Helical" evidence="8">
    <location>
        <begin position="333"/>
        <end position="351"/>
    </location>
</feature>
<feature type="transmembrane region" description="Helical" evidence="8">
    <location>
        <begin position="80"/>
        <end position="99"/>
    </location>
</feature>
<dbReference type="Pfam" id="PF03062">
    <property type="entry name" value="MBOAT"/>
    <property type="match status" value="1"/>
</dbReference>
<dbReference type="InterPro" id="IPR051085">
    <property type="entry name" value="MB_O-acyltransferase"/>
</dbReference>
<keyword evidence="7" id="KW-0012">Acyltransferase</keyword>
<evidence type="ECO:0000256" key="1">
    <source>
        <dbReference type="ARBA" id="ARBA00004651"/>
    </source>
</evidence>
<proteinExistence type="inferred from homology"/>
<feature type="transmembrane region" description="Helical" evidence="8">
    <location>
        <begin position="51"/>
        <end position="68"/>
    </location>
</feature>
<evidence type="ECO:0000256" key="6">
    <source>
        <dbReference type="ARBA" id="ARBA00023136"/>
    </source>
</evidence>
<name>A0ABP8C1B1_9FLAO</name>
<evidence type="ECO:0000313" key="9">
    <source>
        <dbReference type="EMBL" id="GAA4231945.1"/>
    </source>
</evidence>
<organism evidence="9 10">
    <name type="scientific">Postechiella marina</name>
    <dbReference type="NCBI Taxonomy" id="943941"/>
    <lineage>
        <taxon>Bacteria</taxon>
        <taxon>Pseudomonadati</taxon>
        <taxon>Bacteroidota</taxon>
        <taxon>Flavobacteriia</taxon>
        <taxon>Flavobacteriales</taxon>
        <taxon>Flavobacteriaceae</taxon>
        <taxon>Postechiella</taxon>
    </lineage>
</organism>
<comment type="subcellular location">
    <subcellularLocation>
        <location evidence="1">Cell membrane</location>
        <topology evidence="1">Multi-pass membrane protein</topology>
    </subcellularLocation>
</comment>
<dbReference type="PANTHER" id="PTHR13285:SF18">
    <property type="entry name" value="PROTEIN-CYSTEINE N-PALMITOYLTRANSFERASE RASP"/>
    <property type="match status" value="1"/>
</dbReference>
<dbReference type="InterPro" id="IPR028362">
    <property type="entry name" value="AlgI"/>
</dbReference>